<dbReference type="Pfam" id="PF00672">
    <property type="entry name" value="HAMP"/>
    <property type="match status" value="1"/>
</dbReference>
<protein>
    <recommendedName>
        <fullName evidence="8">Methyl-accepting transducer domain-containing protein</fullName>
    </recommendedName>
</protein>
<evidence type="ECO:0000256" key="2">
    <source>
        <dbReference type="ARBA" id="ARBA00022475"/>
    </source>
</evidence>
<dbReference type="STRING" id="1679170.AC625_01820"/>
<evidence type="ECO:0000256" key="6">
    <source>
        <dbReference type="PROSITE-ProRule" id="PRU00284"/>
    </source>
</evidence>
<reference evidence="10" key="1">
    <citation type="submission" date="2015-07" db="EMBL/GenBank/DDBJ databases">
        <title>Genome sequencing project for genomic taxonomy and phylogenomics of Bacillus-like bacteria.</title>
        <authorList>
            <person name="Liu B."/>
            <person name="Wang J."/>
            <person name="Zhu Y."/>
            <person name="Liu G."/>
            <person name="Chen Q."/>
            <person name="Chen Z."/>
            <person name="Lan J."/>
            <person name="Che J."/>
            <person name="Ge C."/>
            <person name="Shi H."/>
            <person name="Pan Z."/>
            <person name="Liu X."/>
        </authorList>
    </citation>
    <scope>NUCLEOTIDE SEQUENCE [LARGE SCALE GENOMIC DNA]</scope>
    <source>
        <strain evidence="10">FJAT-27997</strain>
    </source>
</reference>
<evidence type="ECO:0000256" key="5">
    <source>
        <dbReference type="ARBA" id="ARBA00029447"/>
    </source>
</evidence>
<evidence type="ECO:0000256" key="3">
    <source>
        <dbReference type="ARBA" id="ARBA00023136"/>
    </source>
</evidence>
<dbReference type="PATRIC" id="fig|1679170.3.peg.349"/>
<organism evidence="9 10">
    <name type="scientific">Peribacillus loiseleuriae</name>
    <dbReference type="NCBI Taxonomy" id="1679170"/>
    <lineage>
        <taxon>Bacteria</taxon>
        <taxon>Bacillati</taxon>
        <taxon>Bacillota</taxon>
        <taxon>Bacilli</taxon>
        <taxon>Bacillales</taxon>
        <taxon>Bacillaceae</taxon>
        <taxon>Peribacillus</taxon>
    </lineage>
</organism>
<dbReference type="InterPro" id="IPR004089">
    <property type="entry name" value="MCPsignal_dom"/>
</dbReference>
<dbReference type="AlphaFoldDB" id="A0A0K9GP33"/>
<dbReference type="SUPFAM" id="SSF58104">
    <property type="entry name" value="Methyl-accepting chemotaxis protein (MCP) signaling domain"/>
    <property type="match status" value="1"/>
</dbReference>
<keyword evidence="10" id="KW-1185">Reference proteome</keyword>
<gene>
    <name evidence="9" type="ORF">AC625_01820</name>
</gene>
<accession>A0A0K9GP33</accession>
<dbReference type="SMART" id="SM00283">
    <property type="entry name" value="MA"/>
    <property type="match status" value="1"/>
</dbReference>
<dbReference type="GO" id="GO:0007165">
    <property type="term" value="P:signal transduction"/>
    <property type="evidence" value="ECO:0007669"/>
    <property type="project" value="UniProtKB-KW"/>
</dbReference>
<dbReference type="Proteomes" id="UP000037146">
    <property type="component" value="Unassembled WGS sequence"/>
</dbReference>
<evidence type="ECO:0000256" key="4">
    <source>
        <dbReference type="ARBA" id="ARBA00023224"/>
    </source>
</evidence>
<evidence type="ECO:0000256" key="7">
    <source>
        <dbReference type="SAM" id="Phobius"/>
    </source>
</evidence>
<keyword evidence="3 7" id="KW-0472">Membrane</keyword>
<feature type="transmembrane region" description="Helical" evidence="7">
    <location>
        <begin position="12"/>
        <end position="32"/>
    </location>
</feature>
<evidence type="ECO:0000313" key="10">
    <source>
        <dbReference type="Proteomes" id="UP000037146"/>
    </source>
</evidence>
<comment type="caution">
    <text evidence="9">The sequence shown here is derived from an EMBL/GenBank/DDBJ whole genome shotgun (WGS) entry which is preliminary data.</text>
</comment>
<dbReference type="Gene3D" id="6.10.340.10">
    <property type="match status" value="1"/>
</dbReference>
<dbReference type="InterPro" id="IPR003660">
    <property type="entry name" value="HAMP_dom"/>
</dbReference>
<evidence type="ECO:0000313" key="9">
    <source>
        <dbReference type="EMBL" id="KMY48408.1"/>
    </source>
</evidence>
<feature type="domain" description="Methyl-accepting transducer" evidence="8">
    <location>
        <begin position="297"/>
        <end position="533"/>
    </location>
</feature>
<evidence type="ECO:0000259" key="8">
    <source>
        <dbReference type="PROSITE" id="PS50111"/>
    </source>
</evidence>
<dbReference type="PANTHER" id="PTHR32089:SF112">
    <property type="entry name" value="LYSOZYME-LIKE PROTEIN-RELATED"/>
    <property type="match status" value="1"/>
</dbReference>
<dbReference type="GO" id="GO:0005886">
    <property type="term" value="C:plasma membrane"/>
    <property type="evidence" value="ECO:0007669"/>
    <property type="project" value="UniProtKB-SubCell"/>
</dbReference>
<dbReference type="RefSeq" id="WP_049679730.1">
    <property type="nucleotide sequence ID" value="NZ_LFZW01000001.1"/>
</dbReference>
<keyword evidence="2" id="KW-1003">Cell membrane</keyword>
<proteinExistence type="inferred from homology"/>
<comment type="subcellular location">
    <subcellularLocation>
        <location evidence="1">Cell membrane</location>
    </subcellularLocation>
</comment>
<dbReference type="CDD" id="cd06225">
    <property type="entry name" value="HAMP"/>
    <property type="match status" value="1"/>
</dbReference>
<keyword evidence="4 6" id="KW-0807">Transducer</keyword>
<dbReference type="Gene3D" id="1.10.287.950">
    <property type="entry name" value="Methyl-accepting chemotaxis protein"/>
    <property type="match status" value="1"/>
</dbReference>
<keyword evidence="7" id="KW-0812">Transmembrane</keyword>
<dbReference type="PROSITE" id="PS50111">
    <property type="entry name" value="CHEMOTAXIS_TRANSDUC_2"/>
    <property type="match status" value="1"/>
</dbReference>
<evidence type="ECO:0000256" key="1">
    <source>
        <dbReference type="ARBA" id="ARBA00004236"/>
    </source>
</evidence>
<dbReference type="Pfam" id="PF00015">
    <property type="entry name" value="MCPsignal"/>
    <property type="match status" value="1"/>
</dbReference>
<comment type="similarity">
    <text evidence="5">Belongs to the methyl-accepting chemotaxis (MCP) protein family.</text>
</comment>
<dbReference type="EMBL" id="LFZW01000001">
    <property type="protein sequence ID" value="KMY48408.1"/>
    <property type="molecule type" value="Genomic_DNA"/>
</dbReference>
<sequence length="582" mass="63121">MKKDVSLSRQITLYVACTMLAVSIAIGIILFMNTSKTVNKSMGLQGISMAQHIASLLDAKEYEQITSDMTESELYWKLRADLKDLQRKSGVLFLYTLTAPKSSDEPVQFIIDAVGPDATNAIPIGETHEFTTYKTIEGTLKDEGNATKIIDDPEYGSYLSAFAPIYNTKGEKIAVVGVDIAADSVGTVRSEILKTNLPIYIGIILAIVVVAMFLMKQFIKRALRPLSEMEKAAREFATGDLTTAGKSLVSVQTTGSNEITSFKNSFTQSLLQMKQVMMDVNNTAISLLKVTEELTQIVNTVQESNAEITHSITQISTTSKVQETNNLEVLTSMEEMTVGIHRIAESSSTVAAASNIMEELVVSSVNDSQQFVGQIKEVEHSVQKSATFMRDLGSNFNSIEEMVNIIAGIAKQTNLLALNAAIEAARAGEPGKGFAVVANEVRKLAEMSRSSAEQIRDEMNSFQTLTSTAIAEMSTSATKMAEGSNLVTAIGNDLESVLVTVRNVNNEIQDVSAVTEEMSSGFEEVLASMEKVMSLATDNASRTYSAAEASDLQKEAMDSLASLIQSLNRSSANLRIALEKFK</sequence>
<dbReference type="PANTHER" id="PTHR32089">
    <property type="entry name" value="METHYL-ACCEPTING CHEMOTAXIS PROTEIN MCPB"/>
    <property type="match status" value="1"/>
</dbReference>
<keyword evidence="7" id="KW-1133">Transmembrane helix</keyword>
<feature type="transmembrane region" description="Helical" evidence="7">
    <location>
        <begin position="197"/>
        <end position="215"/>
    </location>
</feature>
<name>A0A0K9GP33_9BACI</name>